<name>A0ABW6CBZ9_RAHSY</name>
<dbReference type="Pfam" id="PF13884">
    <property type="entry name" value="Peptidase_S74"/>
    <property type="match status" value="1"/>
</dbReference>
<protein>
    <submittedName>
        <fullName evidence="2">Pyocin knob domain-containing S74 family peptidase</fullName>
    </submittedName>
</protein>
<evidence type="ECO:0000313" key="2">
    <source>
        <dbReference type="EMBL" id="MFD3224616.1"/>
    </source>
</evidence>
<reference evidence="2 3" key="1">
    <citation type="submission" date="2024-09" db="EMBL/GenBank/DDBJ databases">
        <title>Genomes of Rahnella.</title>
        <authorList>
            <person name="Mnguni F.C."/>
            <person name="Shin G.Y."/>
            <person name="Coutinho T."/>
        </authorList>
    </citation>
    <scope>NUCLEOTIDE SEQUENCE [LARGE SCALE GENOMIC DNA]</scope>
    <source>
        <strain evidence="2 3">20WA0057</strain>
    </source>
</reference>
<dbReference type="Proteomes" id="UP001598201">
    <property type="component" value="Unassembled WGS sequence"/>
</dbReference>
<dbReference type="RefSeq" id="WP_015689749.1">
    <property type="nucleotide sequence ID" value="NZ_JBHUCJ010000031.1"/>
</dbReference>
<gene>
    <name evidence="2" type="ORF">ACFPK4_13820</name>
</gene>
<dbReference type="PROSITE" id="PS51688">
    <property type="entry name" value="ICA"/>
    <property type="match status" value="1"/>
</dbReference>
<evidence type="ECO:0000259" key="1">
    <source>
        <dbReference type="PROSITE" id="PS51688"/>
    </source>
</evidence>
<dbReference type="EMBL" id="JBHUCJ010000031">
    <property type="protein sequence ID" value="MFD3224616.1"/>
    <property type="molecule type" value="Genomic_DNA"/>
</dbReference>
<sequence>MSAGTIALTNNSAAVTGTGTAFTTDLKVGDFIVVIVGGVTYTLGVKTITSATALTLITAYGGPTATGNAWTAVPNATLVGITAQVAADVAKAIRGLNQDKANWQQVFSGTGTITVTLPDGSTYTGPAWNGISATLAKAYNDGGILNATVTPNSLGNTADFNIYYQTANANAIIANGYPIGKAGTLFVTKSAYGCQQMYITFQGEAFVRGLTGNFNSAAPNWSDWWPIFTGKSTIPVANGGTGAATVAAAPFAPKASPAFTGDVSIDGKLSVTSSISAAGSSVGSTGVYTQGGTSPATQGTYIGWNRTGLSGGSDFICNRGLGDGGFRFRLVNSTNTAVITEFTMLNTGQGISTAGWAAVSDIDVKRNLQEIEPEEALTALTSWRTCSWDYCDVPSGYDEDGKVTAVTKGAKGFGFIAQDVQKDCPDAVTLTQNPQLYIDEEGELFAKEDTLSLNTLGVSAAYSGAAIKALKKRNEDQAELIAALSERLKTIETTLGINNKPAS</sequence>
<proteinExistence type="predicted"/>
<keyword evidence="3" id="KW-1185">Reference proteome</keyword>
<comment type="caution">
    <text evidence="2">The sequence shown here is derived from an EMBL/GenBank/DDBJ whole genome shotgun (WGS) entry which is preliminary data.</text>
</comment>
<feature type="domain" description="Peptidase S74" evidence="1">
    <location>
        <begin position="360"/>
        <end position="480"/>
    </location>
</feature>
<dbReference type="InterPro" id="IPR030392">
    <property type="entry name" value="S74_ICA"/>
</dbReference>
<organism evidence="2 3">
    <name type="scientific">Rahnella sp. (strain Y9602)</name>
    <dbReference type="NCBI Taxonomy" id="2703885"/>
    <lineage>
        <taxon>Bacteria</taxon>
        <taxon>Pseudomonadati</taxon>
        <taxon>Pseudomonadota</taxon>
        <taxon>Gammaproteobacteria</taxon>
        <taxon>Enterobacterales</taxon>
        <taxon>Yersiniaceae</taxon>
        <taxon>Rahnella</taxon>
    </lineage>
</organism>
<dbReference type="CDD" id="cd19958">
    <property type="entry name" value="pyocin_knob"/>
    <property type="match status" value="1"/>
</dbReference>
<accession>A0ABW6CBZ9</accession>
<evidence type="ECO:0000313" key="3">
    <source>
        <dbReference type="Proteomes" id="UP001598201"/>
    </source>
</evidence>